<evidence type="ECO:0000313" key="11">
    <source>
        <dbReference type="EMBL" id="KAK2859662.1"/>
    </source>
</evidence>
<evidence type="ECO:0000256" key="1">
    <source>
        <dbReference type="ARBA" id="ARBA00004123"/>
    </source>
</evidence>
<keyword evidence="12" id="KW-1185">Reference proteome</keyword>
<feature type="domain" description="Mediator complex subunit Med1" evidence="10">
    <location>
        <begin position="46"/>
        <end position="408"/>
    </location>
</feature>
<dbReference type="AlphaFoldDB" id="A0AA88NL20"/>
<dbReference type="GO" id="GO:0003712">
    <property type="term" value="F:transcription coregulator activity"/>
    <property type="evidence" value="ECO:0007669"/>
    <property type="project" value="InterPro"/>
</dbReference>
<dbReference type="GO" id="GO:0016592">
    <property type="term" value="C:mediator complex"/>
    <property type="evidence" value="ECO:0007669"/>
    <property type="project" value="InterPro"/>
</dbReference>
<dbReference type="Proteomes" id="UP001187415">
    <property type="component" value="Unassembled WGS sequence"/>
</dbReference>
<comment type="similarity">
    <text evidence="2 9">Belongs to the Mediator complex subunit 1 family.</text>
</comment>
<comment type="function">
    <text evidence="9">Component of the Mediator complex, a coactivator involved in the regulated transcription of nearly all RNA polymerase II-dependent genes. Mediator functions as a bridge to convey information from gene-specific regulatory proteins to the basal RNA polymerase II transcription machinery. Mediator is recruited to promoters by direct interactions with regulatory proteins and serves as a scaffold for the assembly of a functional preinitiation complex with RNA polymerase II and the general transcription factors.</text>
</comment>
<keyword evidence="7 9" id="KW-0539">Nucleus</keyword>
<dbReference type="InterPro" id="IPR019680">
    <property type="entry name" value="Mediator_Med1"/>
</dbReference>
<dbReference type="GO" id="GO:0097067">
    <property type="term" value="P:cellular response to thyroid hormone stimulus"/>
    <property type="evidence" value="ECO:0007669"/>
    <property type="project" value="TreeGrafter"/>
</dbReference>
<accession>A0AA88NL20</accession>
<comment type="subcellular location">
    <subcellularLocation>
        <location evidence="1 9">Nucleus</location>
    </subcellularLocation>
</comment>
<evidence type="ECO:0000259" key="10">
    <source>
        <dbReference type="Pfam" id="PF10744"/>
    </source>
</evidence>
<dbReference type="Pfam" id="PF10744">
    <property type="entry name" value="Med1"/>
    <property type="match status" value="1"/>
</dbReference>
<dbReference type="GO" id="GO:0045944">
    <property type="term" value="P:positive regulation of transcription by RNA polymerase II"/>
    <property type="evidence" value="ECO:0007669"/>
    <property type="project" value="UniProtKB-ARBA"/>
</dbReference>
<evidence type="ECO:0000256" key="9">
    <source>
        <dbReference type="RuleBase" id="RU364059"/>
    </source>
</evidence>
<gene>
    <name evidence="11" type="ORF">Q5P01_004282</name>
</gene>
<keyword evidence="5 9" id="KW-0010">Activator</keyword>
<sequence length="598" mass="65602">MKGKVMISDLHAKFAEKTWTDTFQLVRRCMEKPRAESKPCKPLVRTLQRLQEVCNVSSMNTMRSRLEMIAKQQGMGFHIADATCYLTADLFYVEVELLPCGGVEQVKVAPHGGSPVPSESLRQLLRLKNFSDFSMKLAGLFRQYNIPGDNKVKLKLFTSLQCLEKDLQLMSFLPRAPMDSHAQADVINNGRIGCLVSGKHDCPLTIQFYINPADVRHKSDSPFALTQMKDLEAGVQTAQVTVGVSDVNHKLPMASVLPHPPLLDLQGNPVFLPLNKVPNATLSACFLLKLQPAVPVSVSLVKKLREITDVTMLDADLQWAPLPQLLMRGSPGANDQEATLQDQDPVFTVSICSGAMHSYIFPGAAWGTPEHRRTAMDSIPFTHPAHVPAILELLRRQCAINTLLSSCIAPHPDGPAGSLCTLHFEVLLESDTSFSVTFQKPDTDTLAVLMVRISDCHQMTCSLFGAGKRNPCLEEHISTVMKRSMSIPVTLGALHSKLTEINSAPLSLSCLFTADTKNDRSARASTDPDSILTPSSQRAAVPERSFAVPDPSRYAMSVAQSELLPEINTSPAVSLYPFAPVGVFSYWMGYNGNLSHLI</sequence>
<comment type="caution">
    <text evidence="11">The sequence shown here is derived from an EMBL/GenBank/DDBJ whole genome shotgun (WGS) entry which is preliminary data.</text>
</comment>
<dbReference type="InterPro" id="IPR051999">
    <property type="entry name" value="Mediator_complex_subunit_1"/>
</dbReference>
<dbReference type="PANTHER" id="PTHR12881">
    <property type="entry name" value="MEDIATOR OF RNA POLYMERASE II TRANSCRIPTION SUBUNIT 1"/>
    <property type="match status" value="1"/>
</dbReference>
<evidence type="ECO:0000256" key="7">
    <source>
        <dbReference type="ARBA" id="ARBA00023242"/>
    </source>
</evidence>
<protein>
    <recommendedName>
        <fullName evidence="3 9">Mediator of RNA polymerase II transcription subunit 1</fullName>
    </recommendedName>
    <alternativeName>
        <fullName evidence="8 9">Mediator complex subunit 1</fullName>
    </alternativeName>
</protein>
<dbReference type="GO" id="GO:0042974">
    <property type="term" value="F:nuclear retinoic acid receptor binding"/>
    <property type="evidence" value="ECO:0007669"/>
    <property type="project" value="TreeGrafter"/>
</dbReference>
<evidence type="ECO:0000256" key="8">
    <source>
        <dbReference type="ARBA" id="ARBA00031254"/>
    </source>
</evidence>
<evidence type="ECO:0000256" key="6">
    <source>
        <dbReference type="ARBA" id="ARBA00023163"/>
    </source>
</evidence>
<evidence type="ECO:0000256" key="2">
    <source>
        <dbReference type="ARBA" id="ARBA00006210"/>
    </source>
</evidence>
<dbReference type="GO" id="GO:0042809">
    <property type="term" value="F:nuclear vitamin D receptor binding"/>
    <property type="evidence" value="ECO:0007669"/>
    <property type="project" value="TreeGrafter"/>
</dbReference>
<keyword evidence="6 9" id="KW-0804">Transcription</keyword>
<keyword evidence="4 9" id="KW-0805">Transcription regulation</keyword>
<evidence type="ECO:0000256" key="5">
    <source>
        <dbReference type="ARBA" id="ARBA00023159"/>
    </source>
</evidence>
<evidence type="ECO:0000256" key="4">
    <source>
        <dbReference type="ARBA" id="ARBA00023015"/>
    </source>
</evidence>
<dbReference type="EMBL" id="JAUPFM010000002">
    <property type="protein sequence ID" value="KAK2859662.1"/>
    <property type="molecule type" value="Genomic_DNA"/>
</dbReference>
<evidence type="ECO:0000256" key="3">
    <source>
        <dbReference type="ARBA" id="ARBA00020612"/>
    </source>
</evidence>
<dbReference type="GO" id="GO:0046966">
    <property type="term" value="F:nuclear thyroid hormone receptor binding"/>
    <property type="evidence" value="ECO:0007669"/>
    <property type="project" value="TreeGrafter"/>
</dbReference>
<proteinExistence type="inferred from homology"/>
<name>A0AA88NL20_CHASR</name>
<evidence type="ECO:0000313" key="12">
    <source>
        <dbReference type="Proteomes" id="UP001187415"/>
    </source>
</evidence>
<reference evidence="11" key="1">
    <citation type="submission" date="2023-07" db="EMBL/GenBank/DDBJ databases">
        <title>Chromosome-level Genome Assembly of Striped Snakehead (Channa striata).</title>
        <authorList>
            <person name="Liu H."/>
        </authorList>
    </citation>
    <scope>NUCLEOTIDE SEQUENCE</scope>
    <source>
        <strain evidence="11">Gz</strain>
        <tissue evidence="11">Muscle</tissue>
    </source>
</reference>
<organism evidence="11 12">
    <name type="scientific">Channa striata</name>
    <name type="common">Snakehead murrel</name>
    <name type="synonym">Ophicephalus striatus</name>
    <dbReference type="NCBI Taxonomy" id="64152"/>
    <lineage>
        <taxon>Eukaryota</taxon>
        <taxon>Metazoa</taxon>
        <taxon>Chordata</taxon>
        <taxon>Craniata</taxon>
        <taxon>Vertebrata</taxon>
        <taxon>Euteleostomi</taxon>
        <taxon>Actinopterygii</taxon>
        <taxon>Neopterygii</taxon>
        <taxon>Teleostei</taxon>
        <taxon>Neoteleostei</taxon>
        <taxon>Acanthomorphata</taxon>
        <taxon>Anabantaria</taxon>
        <taxon>Anabantiformes</taxon>
        <taxon>Channoidei</taxon>
        <taxon>Channidae</taxon>
        <taxon>Channa</taxon>
    </lineage>
</organism>
<dbReference type="PANTHER" id="PTHR12881:SF4">
    <property type="entry name" value="MEDIATOR OF RNA POLYMERASE II TRANSCRIPTION SUBUNIT 1"/>
    <property type="match status" value="1"/>
</dbReference>